<feature type="transmembrane region" description="Helical" evidence="1">
    <location>
        <begin position="76"/>
        <end position="97"/>
    </location>
</feature>
<accession>A0A8J3BF27</accession>
<sequence length="237" mass="24497">MRESTTDPPPPGAGPPAEWRDLFAAELLQRGVRTDAVSAALADCDRRLAAPAPLADPRVVAREVHAGLGPAALVPLVHQIAGATALAAVAAPGLLLTLGGVRALARQTYAVVTLGLVISAVGAAVGAAVGTAWTRRLGGRTGALPGLLSLALAVPPYLLIHRPFLEIDGWRVLLLGLLPASALAAATLAPQLIHGSVTDPRTGEPMRASPTTIRQRWTAVTAVLLLFALAYTTSRWR</sequence>
<keyword evidence="1" id="KW-0812">Transmembrane</keyword>
<reference evidence="2" key="2">
    <citation type="submission" date="2020-09" db="EMBL/GenBank/DDBJ databases">
        <authorList>
            <person name="Sun Q."/>
            <person name="Ohkuma M."/>
        </authorList>
    </citation>
    <scope>NUCLEOTIDE SEQUENCE</scope>
    <source>
        <strain evidence="2">JCM 3090</strain>
    </source>
</reference>
<name>A0A8J3BF27_9ACTN</name>
<evidence type="ECO:0000313" key="3">
    <source>
        <dbReference type="Proteomes" id="UP000649739"/>
    </source>
</evidence>
<feature type="transmembrane region" description="Helical" evidence="1">
    <location>
        <begin position="142"/>
        <end position="160"/>
    </location>
</feature>
<feature type="transmembrane region" description="Helical" evidence="1">
    <location>
        <begin position="109"/>
        <end position="130"/>
    </location>
</feature>
<dbReference type="EMBL" id="BMQB01000006">
    <property type="protein sequence ID" value="GGJ99305.1"/>
    <property type="molecule type" value="Genomic_DNA"/>
</dbReference>
<keyword evidence="1" id="KW-1133">Transmembrane helix</keyword>
<protein>
    <submittedName>
        <fullName evidence="2">Uncharacterized protein</fullName>
    </submittedName>
</protein>
<reference evidence="2" key="1">
    <citation type="journal article" date="2014" name="Int. J. Syst. Evol. Microbiol.">
        <title>Complete genome sequence of Corynebacterium casei LMG S-19264T (=DSM 44701T), isolated from a smear-ripened cheese.</title>
        <authorList>
            <consortium name="US DOE Joint Genome Institute (JGI-PGF)"/>
            <person name="Walter F."/>
            <person name="Albersmeier A."/>
            <person name="Kalinowski J."/>
            <person name="Ruckert C."/>
        </authorList>
    </citation>
    <scope>NUCLEOTIDE SEQUENCE</scope>
    <source>
        <strain evidence="2">JCM 3090</strain>
    </source>
</reference>
<feature type="transmembrane region" description="Helical" evidence="1">
    <location>
        <begin position="172"/>
        <end position="193"/>
    </location>
</feature>
<keyword evidence="1" id="KW-0472">Membrane</keyword>
<dbReference type="Proteomes" id="UP000649739">
    <property type="component" value="Unassembled WGS sequence"/>
</dbReference>
<dbReference type="AlphaFoldDB" id="A0A8J3BF27"/>
<proteinExistence type="predicted"/>
<gene>
    <name evidence="2" type="ORF">GCM10010123_31510</name>
</gene>
<evidence type="ECO:0000256" key="1">
    <source>
        <dbReference type="SAM" id="Phobius"/>
    </source>
</evidence>
<evidence type="ECO:0000313" key="2">
    <source>
        <dbReference type="EMBL" id="GGJ99305.1"/>
    </source>
</evidence>
<feature type="transmembrane region" description="Helical" evidence="1">
    <location>
        <begin position="213"/>
        <end position="232"/>
    </location>
</feature>
<organism evidence="2 3">
    <name type="scientific">Pilimelia anulata</name>
    <dbReference type="NCBI Taxonomy" id="53371"/>
    <lineage>
        <taxon>Bacteria</taxon>
        <taxon>Bacillati</taxon>
        <taxon>Actinomycetota</taxon>
        <taxon>Actinomycetes</taxon>
        <taxon>Micromonosporales</taxon>
        <taxon>Micromonosporaceae</taxon>
        <taxon>Pilimelia</taxon>
    </lineage>
</organism>
<keyword evidence="3" id="KW-1185">Reference proteome</keyword>
<dbReference type="RefSeq" id="WP_189170894.1">
    <property type="nucleotide sequence ID" value="NZ_BMQB01000006.1"/>
</dbReference>
<comment type="caution">
    <text evidence="2">The sequence shown here is derived from an EMBL/GenBank/DDBJ whole genome shotgun (WGS) entry which is preliminary data.</text>
</comment>